<dbReference type="GO" id="GO:0003824">
    <property type="term" value="F:catalytic activity"/>
    <property type="evidence" value="ECO:0007669"/>
    <property type="project" value="UniProtKB-ARBA"/>
</dbReference>
<proteinExistence type="inferred from homology"/>
<feature type="domain" description="DNA/pantothenate metabolism flavoprotein C-terminal" evidence="3">
    <location>
        <begin position="224"/>
        <end position="316"/>
    </location>
</feature>
<name>A0A165F7E2_EXIGL</name>
<dbReference type="SUPFAM" id="SSF102645">
    <property type="entry name" value="CoaB-like"/>
    <property type="match status" value="1"/>
</dbReference>
<evidence type="ECO:0000256" key="2">
    <source>
        <dbReference type="SAM" id="MobiDB-lite"/>
    </source>
</evidence>
<dbReference type="FunCoup" id="A0A165F7E2">
    <property type="interactions" value="689"/>
</dbReference>
<dbReference type="Gene3D" id="3.40.50.10300">
    <property type="entry name" value="CoaB-like"/>
    <property type="match status" value="1"/>
</dbReference>
<dbReference type="EMBL" id="KV426098">
    <property type="protein sequence ID" value="KZV88516.1"/>
    <property type="molecule type" value="Genomic_DNA"/>
</dbReference>
<keyword evidence="5" id="KW-1185">Reference proteome</keyword>
<sequence length="364" mass="40649">MSLTPAPSPPPILSNTKPRKTQTEFSAASYFATQPAPPTLDRDVASAREWVQRQVTAGRRVVLVTSGGTTVPLELNVVRFLDNFSAGTRGATSAEYFLSQGYAVLFMHRQHSLQPYSRHYSHSVHPFLDVLELEHEPAQPEPASPETAPSIPAPTHDQDEANIDPNAQITVRPDTQAHLASVLRAYKRVKRSDALHTVTFVTVNEYLFLLRALAQDALSLAGRGALYYLAAAVSDFFLPTQKMSEHKIQSGKGTLNIEMDQVPKILRPLTEDWSANAFIVSFKLETDMALLLPKARQALDRYGHHLVIGNELHTRKHQVVFVSRAEPDGRWVRLERTEEESGKEIEELIIQELVLQHSQWIAAA</sequence>
<evidence type="ECO:0000256" key="1">
    <source>
        <dbReference type="ARBA" id="ARBA00005703"/>
    </source>
</evidence>
<evidence type="ECO:0000313" key="4">
    <source>
        <dbReference type="EMBL" id="KZV88516.1"/>
    </source>
</evidence>
<dbReference type="InterPro" id="IPR035929">
    <property type="entry name" value="CoaB-like_sf"/>
</dbReference>
<protein>
    <submittedName>
        <fullName evidence="4">DFP-domain-containing protein</fullName>
    </submittedName>
</protein>
<dbReference type="Proteomes" id="UP000077266">
    <property type="component" value="Unassembled WGS sequence"/>
</dbReference>
<dbReference type="Pfam" id="PF04127">
    <property type="entry name" value="DFP"/>
    <property type="match status" value="2"/>
</dbReference>
<dbReference type="OrthoDB" id="70224at2759"/>
<dbReference type="AlphaFoldDB" id="A0A165F7E2"/>
<organism evidence="4 5">
    <name type="scientific">Exidia glandulosa HHB12029</name>
    <dbReference type="NCBI Taxonomy" id="1314781"/>
    <lineage>
        <taxon>Eukaryota</taxon>
        <taxon>Fungi</taxon>
        <taxon>Dikarya</taxon>
        <taxon>Basidiomycota</taxon>
        <taxon>Agaricomycotina</taxon>
        <taxon>Agaricomycetes</taxon>
        <taxon>Auriculariales</taxon>
        <taxon>Exidiaceae</taxon>
        <taxon>Exidia</taxon>
    </lineage>
</organism>
<feature type="domain" description="DNA/pantothenate metabolism flavoprotein C-terminal" evidence="3">
    <location>
        <begin position="60"/>
        <end position="118"/>
    </location>
</feature>
<dbReference type="STRING" id="1314781.A0A165F7E2"/>
<dbReference type="InParanoid" id="A0A165F7E2"/>
<comment type="similarity">
    <text evidence="1">Belongs to the PPC synthetase family.</text>
</comment>
<evidence type="ECO:0000259" key="3">
    <source>
        <dbReference type="Pfam" id="PF04127"/>
    </source>
</evidence>
<feature type="region of interest" description="Disordered" evidence="2">
    <location>
        <begin position="136"/>
        <end position="161"/>
    </location>
</feature>
<gene>
    <name evidence="4" type="ORF">EXIGLDRAFT_651060</name>
</gene>
<evidence type="ECO:0000313" key="5">
    <source>
        <dbReference type="Proteomes" id="UP000077266"/>
    </source>
</evidence>
<reference evidence="4 5" key="1">
    <citation type="journal article" date="2016" name="Mol. Biol. Evol.">
        <title>Comparative Genomics of Early-Diverging Mushroom-Forming Fungi Provides Insights into the Origins of Lignocellulose Decay Capabilities.</title>
        <authorList>
            <person name="Nagy L.G."/>
            <person name="Riley R."/>
            <person name="Tritt A."/>
            <person name="Adam C."/>
            <person name="Daum C."/>
            <person name="Floudas D."/>
            <person name="Sun H."/>
            <person name="Yadav J.S."/>
            <person name="Pangilinan J."/>
            <person name="Larsson K.H."/>
            <person name="Matsuura K."/>
            <person name="Barry K."/>
            <person name="Labutti K."/>
            <person name="Kuo R."/>
            <person name="Ohm R.A."/>
            <person name="Bhattacharya S.S."/>
            <person name="Shirouzu T."/>
            <person name="Yoshinaga Y."/>
            <person name="Martin F.M."/>
            <person name="Grigoriev I.V."/>
            <person name="Hibbett D.S."/>
        </authorList>
    </citation>
    <scope>NUCLEOTIDE SEQUENCE [LARGE SCALE GENOMIC DNA]</scope>
    <source>
        <strain evidence="4 5">HHB12029</strain>
    </source>
</reference>
<dbReference type="PANTHER" id="PTHR12290">
    <property type="entry name" value="CORNICHON-RELATED"/>
    <property type="match status" value="1"/>
</dbReference>
<accession>A0A165F7E2</accession>
<dbReference type="InterPro" id="IPR007085">
    <property type="entry name" value="DNA/pantothenate-metab_flavo_C"/>
</dbReference>
<dbReference type="GO" id="GO:0015937">
    <property type="term" value="P:coenzyme A biosynthetic process"/>
    <property type="evidence" value="ECO:0007669"/>
    <property type="project" value="UniProtKB-ARBA"/>
</dbReference>